<evidence type="ECO:0008006" key="4">
    <source>
        <dbReference type="Google" id="ProtNLM"/>
    </source>
</evidence>
<accession>A0A9D4DNS5</accession>
<dbReference type="OrthoDB" id="6127728at2759"/>
<keyword evidence="3" id="KW-1185">Reference proteome</keyword>
<sequence>MEEKNNFHRLVELHFDCCILALREFLQWELSNNGFTIQSFLKQKDMLIWVKTAKLFKEQEAVLSNPNVTYDMLDITLATRLILEKCRPQDASILKAVKDLRKSRNNIVHTTDAKIQGTAQFNEACNAIFTIAAVLSAKVKQTIKCKISAIQNKEIVKTCTNMEKIMLNGEFFMIKLVESSEDDSESQDERITLMKFNMTKWIRQLSRMPNVNTFLKRLKDANVITEAHMCDIELEYSYGSQMEKLILIIQQSAERTTLYRFCKALRNTHAQLADLIENKNTDGRETDEYLRQIEQEFVLNFLRHKLIECPNCHISCEEIHIALEDELRGYLEFAVLKTYFLQIFSKSTFVEGDTSFRDVTWKSSPFSKQQSHKEGNEKANFVTMTLDEFASFVGNIMGAIKPELRDIFQTAICDEAITANTFEEMESSELKEVFTEYLGSIKYGKGIDHSLKKLQKDIKENKLRAGITTNTRRQQLREFDRPSNKLVYSKGAIVKPQTGNLLVPVHEFRSFNLPSKHWIAKETLRFLAACMNARKNGTLHFGIRPGGDRCGTIVGIDIMNTKEIDEEISKCMKMCFYGEHLPFLMSCIRQIQVITIEDSENVVYEIDVVPSSLYAFEEMIPLRFPPKGPQNEVTFVYDQNILCEIVSIGRDTCMFSDVENVYKMRLQERIITETKVNGCLIETSELRTTLMSNLTGKGSKYVTDEYIPIIVSGNMSDQVEIRNDIGMASAFSSAKFVLDFDASPDLRKDVETDRSVFTVKTAENCLDKAQTENTSNPVWVYCNGNTEISQPRMKLKSWNKSRLAGVKSCLDTIRMLIPKGRARIIFLLYGELTDQEPMFYIAREMLASSFQDECIILTQNADNCKELRNDVAKQVGDNEIDRCILVGHDWKFLSDVMRSVFRPTSNVVCKLPSSLTSVVVEMTSKERTDLKLTDIDIVSGEECEIEAERMSDKELQENEKDHQKKFYKGSGTSWWNFYYDNHVGERNCYKRHLDDINKALRSNKGEQLLETHEIKHHPGAGGSTLGMHLIWHLSQFKRSPQNAFRCCVVKHISDKTIEQIERFRNFKDVEDTKPILLLVDNKSEDGVIFLKSKLYELAYKTGTPGKLFGLIILISRCQISKGKGQLSDDYILTHSLKGKEMLWFDKKYKELEDKTGIDVKTLIAFNVMRNSFDEKYIMELTANILKDVTDLEKEVLTNLALVSSYENDHPIPQSVFDKMMNEQQDIDNLIKLPFGISHTRRELESLSLHITVWNMKVSPAMDLLITKRETDQNIGGISIISQPLARAIISSIMLQQNKPLEYIVNFVLGLVAQHAHEANPMSKLFVKIVCSLFKTRQVEEIDNRETRLKFSDLVLDLEKQETENPRQTVLDTMCRCFDITKDAMVGQQLARYNIYIKEFEEAENAIQRSLAIKPDNSYLLDTYGQIFKAHMENVLDTREPIDNEKATNIIELAFSAVEKFKDGQKAAIKMEGDTNMSCFHMEVKTAINLLEQFHRFECCKERVQLCNFLQQKEDNINESPFFELLQMCPRLEHVRCGSAWQQHLEQSLRSLEEKNYQIKRFLYTVPHDDETLLLKLRERYERFYGGQVDRYQFTFGLGLKPLMNAMQAKERKHREALEKRVNEAKQNLSGNVIKQMTDIRDLLVYVGHSIITLCNRSSKSKRSICDKREYITLLNYSTKLLTLQREKQFPRKYLEAYLYFAMLHWPLLRRTQTDSECLVSGSVYEEVMKEWDTEYDKNHFINTTEQSRLKKPKNYYALGKGTAGNDIVDLESIRKEWMDRKKTNGRTRPPVFKDYFWRESFVEDELQRLDGIVDGNGHLISHTAEYSNNRQHTFKIKTYYPCDGLSNRPVTFVLGFTWKGPTAFDVRETESSPRIDNISSSDSGSRVAEFDTVETAGKYAHDVCISASTKQERDAIQGSEVIYNRSQTPTNAVISHAELTASATASSAQELTISGRTETVSNSTNEQNASGSVYRKKKKRKKNKK</sequence>
<organism evidence="2 3">
    <name type="scientific">Dreissena polymorpha</name>
    <name type="common">Zebra mussel</name>
    <name type="synonym">Mytilus polymorpha</name>
    <dbReference type="NCBI Taxonomy" id="45954"/>
    <lineage>
        <taxon>Eukaryota</taxon>
        <taxon>Metazoa</taxon>
        <taxon>Spiralia</taxon>
        <taxon>Lophotrochozoa</taxon>
        <taxon>Mollusca</taxon>
        <taxon>Bivalvia</taxon>
        <taxon>Autobranchia</taxon>
        <taxon>Heteroconchia</taxon>
        <taxon>Euheterodonta</taxon>
        <taxon>Imparidentia</taxon>
        <taxon>Neoheterodontei</taxon>
        <taxon>Myida</taxon>
        <taxon>Dreissenoidea</taxon>
        <taxon>Dreissenidae</taxon>
        <taxon>Dreissena</taxon>
    </lineage>
</organism>
<evidence type="ECO:0000313" key="2">
    <source>
        <dbReference type="EMBL" id="KAH3753032.1"/>
    </source>
</evidence>
<feature type="compositionally biased region" description="Polar residues" evidence="1">
    <location>
        <begin position="1954"/>
        <end position="1971"/>
    </location>
</feature>
<proteinExistence type="predicted"/>
<feature type="region of interest" description="Disordered" evidence="1">
    <location>
        <begin position="1946"/>
        <end position="1985"/>
    </location>
</feature>
<gene>
    <name evidence="2" type="ORF">DPMN_187662</name>
</gene>
<dbReference type="EMBL" id="JAIWYP010000010">
    <property type="protein sequence ID" value="KAH3753032.1"/>
    <property type="molecule type" value="Genomic_DNA"/>
</dbReference>
<dbReference type="InterPro" id="IPR011029">
    <property type="entry name" value="DEATH-like_dom_sf"/>
</dbReference>
<evidence type="ECO:0000313" key="3">
    <source>
        <dbReference type="Proteomes" id="UP000828390"/>
    </source>
</evidence>
<comment type="caution">
    <text evidence="2">The sequence shown here is derived from an EMBL/GenBank/DDBJ whole genome shotgun (WGS) entry which is preliminary data.</text>
</comment>
<protein>
    <recommendedName>
        <fullName evidence="4">Schlafen AlbA-2 domain-containing protein</fullName>
    </recommendedName>
</protein>
<dbReference type="Proteomes" id="UP000828390">
    <property type="component" value="Unassembled WGS sequence"/>
</dbReference>
<dbReference type="Gene3D" id="1.10.533.10">
    <property type="entry name" value="Death Domain, Fas"/>
    <property type="match status" value="1"/>
</dbReference>
<reference evidence="2" key="1">
    <citation type="journal article" date="2019" name="bioRxiv">
        <title>The Genome of the Zebra Mussel, Dreissena polymorpha: A Resource for Invasive Species Research.</title>
        <authorList>
            <person name="McCartney M.A."/>
            <person name="Auch B."/>
            <person name="Kono T."/>
            <person name="Mallez S."/>
            <person name="Zhang Y."/>
            <person name="Obille A."/>
            <person name="Becker A."/>
            <person name="Abrahante J.E."/>
            <person name="Garbe J."/>
            <person name="Badalamenti J.P."/>
            <person name="Herman A."/>
            <person name="Mangelson H."/>
            <person name="Liachko I."/>
            <person name="Sullivan S."/>
            <person name="Sone E.D."/>
            <person name="Koren S."/>
            <person name="Silverstein K.A.T."/>
            <person name="Beckman K.B."/>
            <person name="Gohl D.M."/>
        </authorList>
    </citation>
    <scope>NUCLEOTIDE SEQUENCE</scope>
    <source>
        <strain evidence="2">Duluth1</strain>
        <tissue evidence="2">Whole animal</tissue>
    </source>
</reference>
<dbReference type="PANTHER" id="PTHR16155:SF19">
    <property type="entry name" value="DED DOMAIN-CONTAINING PROTEIN"/>
    <property type="match status" value="1"/>
</dbReference>
<evidence type="ECO:0000256" key="1">
    <source>
        <dbReference type="SAM" id="MobiDB-lite"/>
    </source>
</evidence>
<name>A0A9D4DNS5_DREPO</name>
<reference evidence="2" key="2">
    <citation type="submission" date="2020-11" db="EMBL/GenBank/DDBJ databases">
        <authorList>
            <person name="McCartney M.A."/>
            <person name="Auch B."/>
            <person name="Kono T."/>
            <person name="Mallez S."/>
            <person name="Becker A."/>
            <person name="Gohl D.M."/>
            <person name="Silverstein K.A.T."/>
            <person name="Koren S."/>
            <person name="Bechman K.B."/>
            <person name="Herman A."/>
            <person name="Abrahante J.E."/>
            <person name="Garbe J."/>
        </authorList>
    </citation>
    <scope>NUCLEOTIDE SEQUENCE</scope>
    <source>
        <strain evidence="2">Duluth1</strain>
        <tissue evidence="2">Whole animal</tissue>
    </source>
</reference>
<feature type="compositionally biased region" description="Basic residues" evidence="1">
    <location>
        <begin position="1974"/>
        <end position="1985"/>
    </location>
</feature>
<dbReference type="PANTHER" id="PTHR16155">
    <property type="entry name" value="DED DOMAIN-CONTAINING PROTEIN"/>
    <property type="match status" value="1"/>
</dbReference>
<dbReference type="GO" id="GO:0005737">
    <property type="term" value="C:cytoplasm"/>
    <property type="evidence" value="ECO:0007669"/>
    <property type="project" value="TreeGrafter"/>
</dbReference>